<evidence type="ECO:0000256" key="1">
    <source>
        <dbReference type="SAM" id="MobiDB-lite"/>
    </source>
</evidence>
<dbReference type="EMBL" id="JACAZI010000001">
    <property type="protein sequence ID" value="KAF7371563.1"/>
    <property type="molecule type" value="Genomic_DNA"/>
</dbReference>
<protein>
    <submittedName>
        <fullName evidence="2">Uncharacterized protein</fullName>
    </submittedName>
</protein>
<reference evidence="2" key="1">
    <citation type="submission" date="2020-05" db="EMBL/GenBank/DDBJ databases">
        <title>Mycena genomes resolve the evolution of fungal bioluminescence.</title>
        <authorList>
            <person name="Tsai I.J."/>
        </authorList>
    </citation>
    <scope>NUCLEOTIDE SEQUENCE</scope>
    <source>
        <strain evidence="2">CCC161011</strain>
    </source>
</reference>
<dbReference type="AlphaFoldDB" id="A0A8H7DGP2"/>
<keyword evidence="3" id="KW-1185">Reference proteome</keyword>
<dbReference type="Proteomes" id="UP000620124">
    <property type="component" value="Unassembled WGS sequence"/>
</dbReference>
<sequence>MIDQYSSALCIRYLGGILSFPGFWQDMGKIHSYVGHKLCSTLVRVLRDIGVDVLALGPISEPEPPFDYEGVDFLAINLLTGVLGWFNKLDRDDWARQVWYESFTELLQLLRRPRAGELLSHSSACATGSFEEILPTVCKDAELNLAVACDSGTTDTPDANHNASLADLHCNNGSITSVHTGTSDRDDAQDPDTDREDCDNARSMFSAEVSSQNGTDISSASEDGFGSDAQSDDVHDVLNFESDIGQHLKSNGWPDLVNSGNIRITGASTLDSTPSPSLEALRKAAEQQKSCTL</sequence>
<name>A0A8H7DGP2_9AGAR</name>
<feature type="region of interest" description="Disordered" evidence="1">
    <location>
        <begin position="177"/>
        <end position="232"/>
    </location>
</feature>
<comment type="caution">
    <text evidence="2">The sequence shown here is derived from an EMBL/GenBank/DDBJ whole genome shotgun (WGS) entry which is preliminary data.</text>
</comment>
<evidence type="ECO:0000313" key="3">
    <source>
        <dbReference type="Proteomes" id="UP000620124"/>
    </source>
</evidence>
<gene>
    <name evidence="2" type="ORF">MVEN_00011500</name>
</gene>
<accession>A0A8H7DGP2</accession>
<feature type="compositionally biased region" description="Polar residues" evidence="1">
    <location>
        <begin position="208"/>
        <end position="221"/>
    </location>
</feature>
<proteinExistence type="predicted"/>
<evidence type="ECO:0000313" key="2">
    <source>
        <dbReference type="EMBL" id="KAF7371563.1"/>
    </source>
</evidence>
<dbReference type="OrthoDB" id="3036758at2759"/>
<organism evidence="2 3">
    <name type="scientific">Mycena venus</name>
    <dbReference type="NCBI Taxonomy" id="2733690"/>
    <lineage>
        <taxon>Eukaryota</taxon>
        <taxon>Fungi</taxon>
        <taxon>Dikarya</taxon>
        <taxon>Basidiomycota</taxon>
        <taxon>Agaricomycotina</taxon>
        <taxon>Agaricomycetes</taxon>
        <taxon>Agaricomycetidae</taxon>
        <taxon>Agaricales</taxon>
        <taxon>Marasmiineae</taxon>
        <taxon>Mycenaceae</taxon>
        <taxon>Mycena</taxon>
    </lineage>
</organism>